<keyword evidence="2" id="KW-0812">Transmembrane</keyword>
<gene>
    <name evidence="3" type="ORF">QO011_004196</name>
</gene>
<sequence length="444" mass="47248">MSTDYFPPIQRAVQKLSPNTLDARRALYDKARAALLKQLRSADPALTETQITKERLLLEDAIRRIETDMLRPETAERVLGSRPQAPAPAPPPERLDERRGAPEAEPGDHAPPEADEPIAPMARRPNGSRGNGSRPPAPRRSVATDGRNKRFAILGGAALVLILVAGGAVTMFSRDTDEALQPPAQAVPTRAVAEPDKMAASGKMTERLGAPATAQPAAPAPTPAPPPQQQAAVPAPAETPASSAAQPLAPAAQSGTVVAQSAILYEEQPDSPNRGQAFQGTVTWRTESVSSGTNAPIDTAIKGDLDIPERKLKATITLRRNIDPALPATHTLEIQFVVPPDFPNGGISNIPGVLMKPTAQQRGQPLAGLSVKVTNGFFLVGLSDAPADKGRNAQLLKEREWIDMPLLYDNGRRAILTLEKGVPGDRAFNDAFSSWESAQNAPQQ</sequence>
<feature type="region of interest" description="Disordered" evidence="1">
    <location>
        <begin position="73"/>
        <end position="144"/>
    </location>
</feature>
<dbReference type="Proteomes" id="UP001242480">
    <property type="component" value="Unassembled WGS sequence"/>
</dbReference>
<keyword evidence="2" id="KW-0472">Membrane</keyword>
<accession>A0ABU0JA84</accession>
<organism evidence="3 4">
    <name type="scientific">Labrys wisconsinensis</name>
    <dbReference type="NCBI Taxonomy" id="425677"/>
    <lineage>
        <taxon>Bacteria</taxon>
        <taxon>Pseudomonadati</taxon>
        <taxon>Pseudomonadota</taxon>
        <taxon>Alphaproteobacteria</taxon>
        <taxon>Hyphomicrobiales</taxon>
        <taxon>Xanthobacteraceae</taxon>
        <taxon>Labrys</taxon>
    </lineage>
</organism>
<name>A0ABU0JA84_9HYPH</name>
<evidence type="ECO:0000313" key="4">
    <source>
        <dbReference type="Proteomes" id="UP001242480"/>
    </source>
</evidence>
<feature type="region of interest" description="Disordered" evidence="1">
    <location>
        <begin position="179"/>
        <end position="252"/>
    </location>
</feature>
<dbReference type="EMBL" id="JAUSVX010000008">
    <property type="protein sequence ID" value="MDQ0471173.1"/>
    <property type="molecule type" value="Genomic_DNA"/>
</dbReference>
<feature type="compositionally biased region" description="Low complexity" evidence="1">
    <location>
        <begin position="123"/>
        <end position="134"/>
    </location>
</feature>
<keyword evidence="4" id="KW-1185">Reference proteome</keyword>
<feature type="transmembrane region" description="Helical" evidence="2">
    <location>
        <begin position="151"/>
        <end position="172"/>
    </location>
</feature>
<dbReference type="RefSeq" id="WP_307275860.1">
    <property type="nucleotide sequence ID" value="NZ_JAUSVX010000008.1"/>
</dbReference>
<comment type="caution">
    <text evidence="3">The sequence shown here is derived from an EMBL/GenBank/DDBJ whole genome shotgun (WGS) entry which is preliminary data.</text>
</comment>
<proteinExistence type="predicted"/>
<keyword evidence="2" id="KW-1133">Transmembrane helix</keyword>
<evidence type="ECO:0000313" key="3">
    <source>
        <dbReference type="EMBL" id="MDQ0471173.1"/>
    </source>
</evidence>
<reference evidence="3 4" key="1">
    <citation type="submission" date="2023-07" db="EMBL/GenBank/DDBJ databases">
        <title>Genomic Encyclopedia of Type Strains, Phase IV (KMG-IV): sequencing the most valuable type-strain genomes for metagenomic binning, comparative biology and taxonomic classification.</title>
        <authorList>
            <person name="Goeker M."/>
        </authorList>
    </citation>
    <scope>NUCLEOTIDE SEQUENCE [LARGE SCALE GENOMIC DNA]</scope>
    <source>
        <strain evidence="3 4">DSM 19619</strain>
    </source>
</reference>
<protein>
    <recommendedName>
        <fullName evidence="5">Transcriptional regulator</fullName>
    </recommendedName>
</protein>
<evidence type="ECO:0000256" key="1">
    <source>
        <dbReference type="SAM" id="MobiDB-lite"/>
    </source>
</evidence>
<evidence type="ECO:0000256" key="2">
    <source>
        <dbReference type="SAM" id="Phobius"/>
    </source>
</evidence>
<feature type="compositionally biased region" description="Low complexity" evidence="1">
    <location>
        <begin position="229"/>
        <end position="252"/>
    </location>
</feature>
<feature type="compositionally biased region" description="Basic and acidic residues" evidence="1">
    <location>
        <begin position="93"/>
        <end position="112"/>
    </location>
</feature>
<feature type="compositionally biased region" description="Pro residues" evidence="1">
    <location>
        <begin position="218"/>
        <end position="228"/>
    </location>
</feature>
<evidence type="ECO:0008006" key="5">
    <source>
        <dbReference type="Google" id="ProtNLM"/>
    </source>
</evidence>